<reference evidence="1 2" key="1">
    <citation type="journal article" date="2018" name="Front. Plant Sci.">
        <title>Red Clover (Trifolium pratense) and Zigzag Clover (T. medium) - A Picture of Genomic Similarities and Differences.</title>
        <authorList>
            <person name="Dluhosova J."/>
            <person name="Istvanek J."/>
            <person name="Nedelnik J."/>
            <person name="Repkova J."/>
        </authorList>
    </citation>
    <scope>NUCLEOTIDE SEQUENCE [LARGE SCALE GENOMIC DNA]</scope>
    <source>
        <strain evidence="2">cv. 10/8</strain>
        <tissue evidence="1">Leaf</tissue>
    </source>
</reference>
<accession>A0A392MJU7</accession>
<dbReference type="EMBL" id="LXQA010012875">
    <property type="protein sequence ID" value="MCH87772.1"/>
    <property type="molecule type" value="Genomic_DNA"/>
</dbReference>
<keyword evidence="2" id="KW-1185">Reference proteome</keyword>
<sequence>MMRFSTEDLMEQVDDFTTFVEELKDYSWRLSKKESFFLERVLRFQKELVIDVPFIQLVEEAEDCHMEVVVALFDQTWLIKESMRVQEEILAISFSEEEIVDGRIETLENDQ</sequence>
<gene>
    <name evidence="1" type="ORF">A2U01_0008650</name>
</gene>
<protein>
    <submittedName>
        <fullName evidence="1">Uncharacterized protein</fullName>
    </submittedName>
</protein>
<comment type="caution">
    <text evidence="1">The sequence shown here is derived from an EMBL/GenBank/DDBJ whole genome shotgun (WGS) entry which is preliminary data.</text>
</comment>
<dbReference type="AlphaFoldDB" id="A0A392MJU7"/>
<proteinExistence type="predicted"/>
<name>A0A392MJU7_9FABA</name>
<evidence type="ECO:0000313" key="2">
    <source>
        <dbReference type="Proteomes" id="UP000265520"/>
    </source>
</evidence>
<organism evidence="1 2">
    <name type="scientific">Trifolium medium</name>
    <dbReference type="NCBI Taxonomy" id="97028"/>
    <lineage>
        <taxon>Eukaryota</taxon>
        <taxon>Viridiplantae</taxon>
        <taxon>Streptophyta</taxon>
        <taxon>Embryophyta</taxon>
        <taxon>Tracheophyta</taxon>
        <taxon>Spermatophyta</taxon>
        <taxon>Magnoliopsida</taxon>
        <taxon>eudicotyledons</taxon>
        <taxon>Gunneridae</taxon>
        <taxon>Pentapetalae</taxon>
        <taxon>rosids</taxon>
        <taxon>fabids</taxon>
        <taxon>Fabales</taxon>
        <taxon>Fabaceae</taxon>
        <taxon>Papilionoideae</taxon>
        <taxon>50 kb inversion clade</taxon>
        <taxon>NPAAA clade</taxon>
        <taxon>Hologalegina</taxon>
        <taxon>IRL clade</taxon>
        <taxon>Trifolieae</taxon>
        <taxon>Trifolium</taxon>
    </lineage>
</organism>
<evidence type="ECO:0000313" key="1">
    <source>
        <dbReference type="EMBL" id="MCH87772.1"/>
    </source>
</evidence>
<dbReference type="Proteomes" id="UP000265520">
    <property type="component" value="Unassembled WGS sequence"/>
</dbReference>